<gene>
    <name evidence="2" type="ORF">SAMN04488006_1860</name>
</gene>
<feature type="transmembrane region" description="Helical" evidence="1">
    <location>
        <begin position="26"/>
        <end position="46"/>
    </location>
</feature>
<name>A0A1I6QKA3_9FLAO</name>
<organism evidence="2 3">
    <name type="scientific">Lutibacter maritimus</name>
    <dbReference type="NCBI Taxonomy" id="593133"/>
    <lineage>
        <taxon>Bacteria</taxon>
        <taxon>Pseudomonadati</taxon>
        <taxon>Bacteroidota</taxon>
        <taxon>Flavobacteriia</taxon>
        <taxon>Flavobacteriales</taxon>
        <taxon>Flavobacteriaceae</taxon>
        <taxon>Lutibacter</taxon>
    </lineage>
</organism>
<keyword evidence="3" id="KW-1185">Reference proteome</keyword>
<proteinExistence type="predicted"/>
<dbReference type="InterPro" id="IPR045755">
    <property type="entry name" value="FtsL-like"/>
</dbReference>
<sequence length="110" mass="12566">MGAVKDKIYNVLKGKFLVSDDSFKNWRFLLFVVGLMLLIIASSHSADKKVMEIARLNKEINEKRAEFVDTRTIFMGMKLESTIRNKVVELGLQPSENPPQVIKVISKKIK</sequence>
<keyword evidence="1" id="KW-0472">Membrane</keyword>
<accession>A0A1I6QKA3</accession>
<dbReference type="RefSeq" id="WP_090225224.1">
    <property type="nucleotide sequence ID" value="NZ_FOZP01000004.1"/>
</dbReference>
<dbReference type="Proteomes" id="UP000199312">
    <property type="component" value="Unassembled WGS sequence"/>
</dbReference>
<protein>
    <recommendedName>
        <fullName evidence="4">Cell division protein FtsL</fullName>
    </recommendedName>
</protein>
<dbReference type="EMBL" id="FOZP01000004">
    <property type="protein sequence ID" value="SFS52879.1"/>
    <property type="molecule type" value="Genomic_DNA"/>
</dbReference>
<dbReference type="Pfam" id="PF19579">
    <property type="entry name" value="FtsL_2"/>
    <property type="match status" value="1"/>
</dbReference>
<evidence type="ECO:0000256" key="1">
    <source>
        <dbReference type="SAM" id="Phobius"/>
    </source>
</evidence>
<dbReference type="STRING" id="593133.SAMN04488006_1860"/>
<evidence type="ECO:0008006" key="4">
    <source>
        <dbReference type="Google" id="ProtNLM"/>
    </source>
</evidence>
<keyword evidence="1" id="KW-0812">Transmembrane</keyword>
<dbReference type="AlphaFoldDB" id="A0A1I6QKA3"/>
<evidence type="ECO:0000313" key="2">
    <source>
        <dbReference type="EMBL" id="SFS52879.1"/>
    </source>
</evidence>
<reference evidence="3" key="1">
    <citation type="submission" date="2016-10" db="EMBL/GenBank/DDBJ databases">
        <authorList>
            <person name="Varghese N."/>
            <person name="Submissions S."/>
        </authorList>
    </citation>
    <scope>NUCLEOTIDE SEQUENCE [LARGE SCALE GENOMIC DNA]</scope>
    <source>
        <strain evidence="3">DSM 24450</strain>
    </source>
</reference>
<keyword evidence="1" id="KW-1133">Transmembrane helix</keyword>
<dbReference type="OrthoDB" id="1132266at2"/>
<evidence type="ECO:0000313" key="3">
    <source>
        <dbReference type="Proteomes" id="UP000199312"/>
    </source>
</evidence>